<sequence length="258" mass="26634">MAGTIGIIGVGDIATAIVEGLAGAEDPPGSLVLSPRGRDHVASLVQRFPGLVTVAEDNQAVADAADTVIVAVLPEQMAEVLEPLTFRSSHVVISALAGVTIAEVRAAVGVDVPVIRAIPMPPVRNRAVATVVTPEHPAATEIFDVLGGTLPVADEAALSVFSSVTGAVSGYLHYLAVVCSWAESKGVPRDDAERFLRGLFAGLSPAITDTATPMDQVVSDHETPGGLNAQLRKTFFDVDGTASLEKALDELRARVTGS</sequence>
<dbReference type="EMBL" id="FWFF01000003">
    <property type="protein sequence ID" value="SLM92375.1"/>
    <property type="molecule type" value="Genomic_DNA"/>
</dbReference>
<comment type="similarity">
    <text evidence="1">Belongs to the pyrroline-5-carboxylate reductase family.</text>
</comment>
<gene>
    <name evidence="4" type="ORF">FM105_03090</name>
</gene>
<keyword evidence="4" id="KW-0560">Oxidoreductase</keyword>
<reference evidence="5" key="1">
    <citation type="submission" date="2017-02" db="EMBL/GenBank/DDBJ databases">
        <authorList>
            <person name="Dridi B."/>
        </authorList>
    </citation>
    <scope>NUCLEOTIDE SEQUENCE [LARGE SCALE GENOMIC DNA]</scope>
    <source>
        <strain evidence="5">B Co 03.10</strain>
    </source>
</reference>
<dbReference type="Gene3D" id="3.40.50.720">
    <property type="entry name" value="NAD(P)-binding Rossmann-like Domain"/>
    <property type="match status" value="1"/>
</dbReference>
<dbReference type="EC" id="1.5.1.2" evidence="4"/>
<dbReference type="RefSeq" id="WP_087004582.1">
    <property type="nucleotide sequence ID" value="NZ_FWFF01000003.1"/>
</dbReference>
<dbReference type="Pfam" id="PF03807">
    <property type="entry name" value="F420_oxidored"/>
    <property type="match status" value="1"/>
</dbReference>
<protein>
    <submittedName>
        <fullName evidence="4">Pyrroline-5-carboxylate reductase</fullName>
        <ecNumber evidence="4">1.5.1.2</ecNumber>
    </submittedName>
</protein>
<evidence type="ECO:0000256" key="1">
    <source>
        <dbReference type="ARBA" id="ARBA00005525"/>
    </source>
</evidence>
<dbReference type="PANTHER" id="PTHR11645:SF13">
    <property type="entry name" value="PYRROLINE-5-CARBOXYLATE REDUCTASE CATALYTIC N-TERMINAL DOMAIN-CONTAINING PROTEIN"/>
    <property type="match status" value="1"/>
</dbReference>
<dbReference type="InterPro" id="IPR036291">
    <property type="entry name" value="NAD(P)-bd_dom_sf"/>
</dbReference>
<dbReference type="PANTHER" id="PTHR11645">
    <property type="entry name" value="PYRROLINE-5-CARBOXYLATE REDUCTASE"/>
    <property type="match status" value="1"/>
</dbReference>
<evidence type="ECO:0000259" key="3">
    <source>
        <dbReference type="Pfam" id="PF03807"/>
    </source>
</evidence>
<dbReference type="InterPro" id="IPR000304">
    <property type="entry name" value="Pyrroline-COOH_reductase"/>
</dbReference>
<evidence type="ECO:0000313" key="5">
    <source>
        <dbReference type="Proteomes" id="UP000196581"/>
    </source>
</evidence>
<feature type="binding site" evidence="2">
    <location>
        <position position="58"/>
    </location>
    <ligand>
        <name>NADPH</name>
        <dbReference type="ChEBI" id="CHEBI:57783"/>
    </ligand>
</feature>
<evidence type="ECO:0000256" key="2">
    <source>
        <dbReference type="PIRSR" id="PIRSR000193-1"/>
    </source>
</evidence>
<feature type="binding site" evidence="2">
    <location>
        <begin position="71"/>
        <end position="74"/>
    </location>
    <ligand>
        <name>NADP(+)</name>
        <dbReference type="ChEBI" id="CHEBI:58349"/>
    </ligand>
</feature>
<dbReference type="Proteomes" id="UP000196581">
    <property type="component" value="Unassembled WGS sequence"/>
</dbReference>
<dbReference type="SUPFAM" id="SSF51735">
    <property type="entry name" value="NAD(P)-binding Rossmann-fold domains"/>
    <property type="match status" value="1"/>
</dbReference>
<organism evidence="4 5">
    <name type="scientific">Brevibacterium yomogidense</name>
    <dbReference type="NCBI Taxonomy" id="946573"/>
    <lineage>
        <taxon>Bacteria</taxon>
        <taxon>Bacillati</taxon>
        <taxon>Actinomycetota</taxon>
        <taxon>Actinomycetes</taxon>
        <taxon>Micrococcales</taxon>
        <taxon>Brevibacteriaceae</taxon>
        <taxon>Brevibacterium</taxon>
    </lineage>
</organism>
<dbReference type="GO" id="GO:0055129">
    <property type="term" value="P:L-proline biosynthetic process"/>
    <property type="evidence" value="ECO:0007669"/>
    <property type="project" value="TreeGrafter"/>
</dbReference>
<dbReference type="GO" id="GO:0004735">
    <property type="term" value="F:pyrroline-5-carboxylate reductase activity"/>
    <property type="evidence" value="ECO:0007669"/>
    <property type="project" value="UniProtKB-EC"/>
</dbReference>
<dbReference type="PIRSF" id="PIRSF000193">
    <property type="entry name" value="Pyrrol-5-carb_rd"/>
    <property type="match status" value="1"/>
</dbReference>
<keyword evidence="2" id="KW-0521">NADP</keyword>
<evidence type="ECO:0000313" key="4">
    <source>
        <dbReference type="EMBL" id="SLM92375.1"/>
    </source>
</evidence>
<dbReference type="AlphaFoldDB" id="A0A1X6X1E9"/>
<name>A0A1X6X1E9_9MICO</name>
<dbReference type="InterPro" id="IPR028939">
    <property type="entry name" value="P5C_Rdtase_cat_N"/>
</dbReference>
<accession>A0A1X6X1E9</accession>
<feature type="domain" description="Pyrroline-5-carboxylate reductase catalytic N-terminal" evidence="3">
    <location>
        <begin position="4"/>
        <end position="98"/>
    </location>
</feature>
<proteinExistence type="inferred from homology"/>
<keyword evidence="5" id="KW-1185">Reference proteome</keyword>